<evidence type="ECO:0000313" key="2">
    <source>
        <dbReference type="Proteomes" id="UP000006729"/>
    </source>
</evidence>
<protein>
    <submittedName>
        <fullName evidence="1">Uncharacterized protein</fullName>
    </submittedName>
</protein>
<comment type="caution">
    <text evidence="1">The sequence shown here is derived from an EMBL/GenBank/DDBJ whole genome shotgun (WGS) entry which is preliminary data.</text>
</comment>
<dbReference type="Proteomes" id="UP000006729">
    <property type="component" value="Chromosome 8"/>
</dbReference>
<gene>
    <name evidence="1" type="ORF">POPTR_008G206733v4</name>
</gene>
<reference evidence="1 2" key="1">
    <citation type="journal article" date="2006" name="Science">
        <title>The genome of black cottonwood, Populus trichocarpa (Torr. &amp; Gray).</title>
        <authorList>
            <person name="Tuskan G.A."/>
            <person name="Difazio S."/>
            <person name="Jansson S."/>
            <person name="Bohlmann J."/>
            <person name="Grigoriev I."/>
            <person name="Hellsten U."/>
            <person name="Putnam N."/>
            <person name="Ralph S."/>
            <person name="Rombauts S."/>
            <person name="Salamov A."/>
            <person name="Schein J."/>
            <person name="Sterck L."/>
            <person name="Aerts A."/>
            <person name="Bhalerao R.R."/>
            <person name="Bhalerao R.P."/>
            <person name="Blaudez D."/>
            <person name="Boerjan W."/>
            <person name="Brun A."/>
            <person name="Brunner A."/>
            <person name="Busov V."/>
            <person name="Campbell M."/>
            <person name="Carlson J."/>
            <person name="Chalot M."/>
            <person name="Chapman J."/>
            <person name="Chen G.L."/>
            <person name="Cooper D."/>
            <person name="Coutinho P.M."/>
            <person name="Couturier J."/>
            <person name="Covert S."/>
            <person name="Cronk Q."/>
            <person name="Cunningham R."/>
            <person name="Davis J."/>
            <person name="Degroeve S."/>
            <person name="Dejardin A."/>
            <person name="Depamphilis C."/>
            <person name="Detter J."/>
            <person name="Dirks B."/>
            <person name="Dubchak I."/>
            <person name="Duplessis S."/>
            <person name="Ehlting J."/>
            <person name="Ellis B."/>
            <person name="Gendler K."/>
            <person name="Goodstein D."/>
            <person name="Gribskov M."/>
            <person name="Grimwood J."/>
            <person name="Groover A."/>
            <person name="Gunter L."/>
            <person name="Hamberger B."/>
            <person name="Heinze B."/>
            <person name="Helariutta Y."/>
            <person name="Henrissat B."/>
            <person name="Holligan D."/>
            <person name="Holt R."/>
            <person name="Huang W."/>
            <person name="Islam-Faridi N."/>
            <person name="Jones S."/>
            <person name="Jones-Rhoades M."/>
            <person name="Jorgensen R."/>
            <person name="Joshi C."/>
            <person name="Kangasjarvi J."/>
            <person name="Karlsson J."/>
            <person name="Kelleher C."/>
            <person name="Kirkpatrick R."/>
            <person name="Kirst M."/>
            <person name="Kohler A."/>
            <person name="Kalluri U."/>
            <person name="Larimer F."/>
            <person name="Leebens-Mack J."/>
            <person name="Leple J.C."/>
            <person name="Locascio P."/>
            <person name="Lou Y."/>
            <person name="Lucas S."/>
            <person name="Martin F."/>
            <person name="Montanini B."/>
            <person name="Napoli C."/>
            <person name="Nelson D.R."/>
            <person name="Nelson C."/>
            <person name="Nieminen K."/>
            <person name="Nilsson O."/>
            <person name="Pereda V."/>
            <person name="Peter G."/>
            <person name="Philippe R."/>
            <person name="Pilate G."/>
            <person name="Poliakov A."/>
            <person name="Razumovskaya J."/>
            <person name="Richardson P."/>
            <person name="Rinaldi C."/>
            <person name="Ritland K."/>
            <person name="Rouze P."/>
            <person name="Ryaboy D."/>
            <person name="Schmutz J."/>
            <person name="Schrader J."/>
            <person name="Segerman B."/>
            <person name="Shin H."/>
            <person name="Siddiqui A."/>
            <person name="Sterky F."/>
            <person name="Terry A."/>
            <person name="Tsai C.J."/>
            <person name="Uberbacher E."/>
            <person name="Unneberg P."/>
            <person name="Vahala J."/>
            <person name="Wall K."/>
            <person name="Wessler S."/>
            <person name="Yang G."/>
            <person name="Yin T."/>
            <person name="Douglas C."/>
            <person name="Marra M."/>
            <person name="Sandberg G."/>
            <person name="Van de Peer Y."/>
            <person name="Rokhsar D."/>
        </authorList>
    </citation>
    <scope>NUCLEOTIDE SEQUENCE [LARGE SCALE GENOMIC DNA]</scope>
    <source>
        <strain evidence="2">cv. Nisqually</strain>
    </source>
</reference>
<name>A0ACC0SN08_POPTR</name>
<keyword evidence="2" id="KW-1185">Reference proteome</keyword>
<organism evidence="1 2">
    <name type="scientific">Populus trichocarpa</name>
    <name type="common">Western balsam poplar</name>
    <name type="synonym">Populus balsamifera subsp. trichocarpa</name>
    <dbReference type="NCBI Taxonomy" id="3694"/>
    <lineage>
        <taxon>Eukaryota</taxon>
        <taxon>Viridiplantae</taxon>
        <taxon>Streptophyta</taxon>
        <taxon>Embryophyta</taxon>
        <taxon>Tracheophyta</taxon>
        <taxon>Spermatophyta</taxon>
        <taxon>Magnoliopsida</taxon>
        <taxon>eudicotyledons</taxon>
        <taxon>Gunneridae</taxon>
        <taxon>Pentapetalae</taxon>
        <taxon>rosids</taxon>
        <taxon>fabids</taxon>
        <taxon>Malpighiales</taxon>
        <taxon>Salicaceae</taxon>
        <taxon>Saliceae</taxon>
        <taxon>Populus</taxon>
    </lineage>
</organism>
<proteinExistence type="predicted"/>
<sequence length="110" mass="12427">MSLTNFDGFLNWVLIVGSAGGVVVIFCLKILLSEKNLLTSSTRIGFSPAIFRVTKSLFFDKLWIWMSSCLKNMMSNFIVCMSLEMIFLNLFGGLESNWSNNHDYALLQGK</sequence>
<evidence type="ECO:0000313" key="1">
    <source>
        <dbReference type="EMBL" id="KAI9390652.1"/>
    </source>
</evidence>
<dbReference type="EMBL" id="CM009297">
    <property type="protein sequence ID" value="KAI9390652.1"/>
    <property type="molecule type" value="Genomic_DNA"/>
</dbReference>
<accession>A0ACC0SN08</accession>